<dbReference type="PANTHER" id="PTHR10281:SF76">
    <property type="entry name" value="CALCUTTA CUP-RELATED"/>
    <property type="match status" value="1"/>
</dbReference>
<dbReference type="AlphaFoldDB" id="A0A4P9X2M0"/>
<name>A0A4P9X2M0_9FUNG</name>
<dbReference type="EMBL" id="ML014344">
    <property type="protein sequence ID" value="RKO98910.1"/>
    <property type="molecule type" value="Genomic_DNA"/>
</dbReference>
<organism evidence="4 5">
    <name type="scientific">Caulochytrium protostelioides</name>
    <dbReference type="NCBI Taxonomy" id="1555241"/>
    <lineage>
        <taxon>Eukaryota</taxon>
        <taxon>Fungi</taxon>
        <taxon>Fungi incertae sedis</taxon>
        <taxon>Chytridiomycota</taxon>
        <taxon>Chytridiomycota incertae sedis</taxon>
        <taxon>Chytridiomycetes</taxon>
        <taxon>Caulochytriales</taxon>
        <taxon>Caulochytriaceae</taxon>
        <taxon>Caulochytrium</taxon>
    </lineage>
</organism>
<feature type="domain" description="Cytochrome b5 heme-binding" evidence="3">
    <location>
        <begin position="34"/>
        <end position="135"/>
    </location>
</feature>
<feature type="non-terminal residue" evidence="4">
    <location>
        <position position="139"/>
    </location>
</feature>
<dbReference type="Pfam" id="PF00173">
    <property type="entry name" value="Cyt-b5"/>
    <property type="match status" value="1"/>
</dbReference>
<dbReference type="SMART" id="SM01117">
    <property type="entry name" value="Cyt-b5"/>
    <property type="match status" value="1"/>
</dbReference>
<comment type="similarity">
    <text evidence="1">Belongs to the cytochrome b5 family. MAPR subfamily.</text>
</comment>
<keyword evidence="2" id="KW-0732">Signal</keyword>
<accession>A0A4P9X2M0</accession>
<dbReference type="SUPFAM" id="SSF55856">
    <property type="entry name" value="Cytochrome b5-like heme/steroid binding domain"/>
    <property type="match status" value="1"/>
</dbReference>
<evidence type="ECO:0000256" key="1">
    <source>
        <dbReference type="ARBA" id="ARBA00038357"/>
    </source>
</evidence>
<dbReference type="InterPro" id="IPR036400">
    <property type="entry name" value="Cyt_B5-like_heme/steroid_sf"/>
</dbReference>
<dbReference type="InterPro" id="IPR050577">
    <property type="entry name" value="MAPR/NEUFC/NENF-like"/>
</dbReference>
<dbReference type="GO" id="GO:0012505">
    <property type="term" value="C:endomembrane system"/>
    <property type="evidence" value="ECO:0007669"/>
    <property type="project" value="TreeGrafter"/>
</dbReference>
<gene>
    <name evidence="4" type="ORF">CXG81DRAFT_2657</name>
</gene>
<feature type="chain" id="PRO_5020791836" description="Cytochrome b5 heme-binding domain-containing protein" evidence="2">
    <location>
        <begin position="22"/>
        <end position="139"/>
    </location>
</feature>
<evidence type="ECO:0000259" key="3">
    <source>
        <dbReference type="SMART" id="SM01117"/>
    </source>
</evidence>
<feature type="signal peptide" evidence="2">
    <location>
        <begin position="1"/>
        <end position="21"/>
    </location>
</feature>
<evidence type="ECO:0000256" key="2">
    <source>
        <dbReference type="SAM" id="SignalP"/>
    </source>
</evidence>
<dbReference type="GO" id="GO:0016020">
    <property type="term" value="C:membrane"/>
    <property type="evidence" value="ECO:0007669"/>
    <property type="project" value="TreeGrafter"/>
</dbReference>
<dbReference type="STRING" id="1555241.A0A4P9X2M0"/>
<sequence length="139" mass="15712">VIFYLLLLILRMTIFPQKREAIAIVEEAVRFRSYTPEELARFDLVLEDRLYLAVKGKVYNVTSAASFYGPGGMYSIFAGRDASRGLAKNSFDPSMVRGPLEPIDPLTDLTTEEQQSLDEWALFFANKYPHIGKLVSANE</sequence>
<reference evidence="5" key="1">
    <citation type="journal article" date="2018" name="Nat. Microbiol.">
        <title>Leveraging single-cell genomics to expand the fungal tree of life.</title>
        <authorList>
            <person name="Ahrendt S.R."/>
            <person name="Quandt C.A."/>
            <person name="Ciobanu D."/>
            <person name="Clum A."/>
            <person name="Salamov A."/>
            <person name="Andreopoulos B."/>
            <person name="Cheng J.F."/>
            <person name="Woyke T."/>
            <person name="Pelin A."/>
            <person name="Henrissat B."/>
            <person name="Reynolds N.K."/>
            <person name="Benny G.L."/>
            <person name="Smith M.E."/>
            <person name="James T.Y."/>
            <person name="Grigoriev I.V."/>
        </authorList>
    </citation>
    <scope>NUCLEOTIDE SEQUENCE [LARGE SCALE GENOMIC DNA]</scope>
    <source>
        <strain evidence="5">ATCC 52028</strain>
    </source>
</reference>
<feature type="non-terminal residue" evidence="4">
    <location>
        <position position="1"/>
    </location>
</feature>
<dbReference type="OrthoDB" id="547796at2759"/>
<dbReference type="InterPro" id="IPR001199">
    <property type="entry name" value="Cyt_B5-like_heme/steroid-bd"/>
</dbReference>
<dbReference type="PANTHER" id="PTHR10281">
    <property type="entry name" value="MEMBRANE-ASSOCIATED PROGESTERONE RECEPTOR COMPONENT-RELATED"/>
    <property type="match status" value="1"/>
</dbReference>
<evidence type="ECO:0000313" key="5">
    <source>
        <dbReference type="Proteomes" id="UP000274922"/>
    </source>
</evidence>
<protein>
    <recommendedName>
        <fullName evidence="3">Cytochrome b5 heme-binding domain-containing protein</fullName>
    </recommendedName>
</protein>
<dbReference type="GO" id="GO:0020037">
    <property type="term" value="F:heme binding"/>
    <property type="evidence" value="ECO:0007669"/>
    <property type="project" value="UniProtKB-ARBA"/>
</dbReference>
<keyword evidence="5" id="KW-1185">Reference proteome</keyword>
<dbReference type="Proteomes" id="UP000274922">
    <property type="component" value="Unassembled WGS sequence"/>
</dbReference>
<evidence type="ECO:0000313" key="4">
    <source>
        <dbReference type="EMBL" id="RKO98910.1"/>
    </source>
</evidence>
<dbReference type="Gene3D" id="3.10.120.10">
    <property type="entry name" value="Cytochrome b5-like heme/steroid binding domain"/>
    <property type="match status" value="1"/>
</dbReference>
<proteinExistence type="inferred from homology"/>
<dbReference type="FunFam" id="3.10.120.10:FF:000003">
    <property type="entry name" value="membrane-associated progesterone receptor component 1"/>
    <property type="match status" value="1"/>
</dbReference>